<feature type="transmembrane region" description="Helical" evidence="1">
    <location>
        <begin position="85"/>
        <end position="105"/>
    </location>
</feature>
<keyword evidence="3" id="KW-1185">Reference proteome</keyword>
<feature type="transmembrane region" description="Helical" evidence="1">
    <location>
        <begin position="166"/>
        <end position="186"/>
    </location>
</feature>
<keyword evidence="1" id="KW-0812">Transmembrane</keyword>
<evidence type="ECO:0000313" key="2">
    <source>
        <dbReference type="EMBL" id="SHI65754.1"/>
    </source>
</evidence>
<proteinExistence type="predicted"/>
<name>A0A1M6CY72_9FIRM</name>
<sequence>MINKTDINGVNKGRMDISKITFYTIVWNFLLGSFFGFCLETIVYFYLLGHFINRQGVIYGPFSQIYGFGVIVFLVCLYKIRDRKWYIVFLASMAIGTIFEYVASIYLEKIAGYASWDYSSHAFNFEGRVCLLISAAWGIFGMLYIKNAYPFFCKVLSRINKKLIKTLLWLFFLFMIFDLTLSEFAINRMEERESGIPAENKIEKYLDEHYPDEKLKEIFTSVKFIK</sequence>
<dbReference type="STRING" id="1122934.SAMN02745691_00618"/>
<evidence type="ECO:0000313" key="3">
    <source>
        <dbReference type="Proteomes" id="UP000184342"/>
    </source>
</evidence>
<feature type="transmembrane region" description="Helical" evidence="1">
    <location>
        <begin position="125"/>
        <end position="145"/>
    </location>
</feature>
<organism evidence="2 3">
    <name type="scientific">Parasporobacterium paucivorans DSM 15970</name>
    <dbReference type="NCBI Taxonomy" id="1122934"/>
    <lineage>
        <taxon>Bacteria</taxon>
        <taxon>Bacillati</taxon>
        <taxon>Bacillota</taxon>
        <taxon>Clostridia</taxon>
        <taxon>Lachnospirales</taxon>
        <taxon>Lachnospiraceae</taxon>
        <taxon>Parasporobacterium</taxon>
    </lineage>
</organism>
<keyword evidence="1" id="KW-0472">Membrane</keyword>
<gene>
    <name evidence="2" type="ORF">SAMN02745691_00618</name>
</gene>
<feature type="transmembrane region" description="Helical" evidence="1">
    <location>
        <begin position="20"/>
        <end position="46"/>
    </location>
</feature>
<dbReference type="Pfam" id="PF06541">
    <property type="entry name" value="ABC_trans_CmpB"/>
    <property type="match status" value="1"/>
</dbReference>
<protein>
    <submittedName>
        <fullName evidence="2">Putative ABC-transporter type IV</fullName>
    </submittedName>
</protein>
<dbReference type="AlphaFoldDB" id="A0A1M6CY72"/>
<keyword evidence="1" id="KW-1133">Transmembrane helix</keyword>
<reference evidence="2 3" key="1">
    <citation type="submission" date="2016-11" db="EMBL/GenBank/DDBJ databases">
        <authorList>
            <person name="Jaros S."/>
            <person name="Januszkiewicz K."/>
            <person name="Wedrychowicz H."/>
        </authorList>
    </citation>
    <scope>NUCLEOTIDE SEQUENCE [LARGE SCALE GENOMIC DNA]</scope>
    <source>
        <strain evidence="2 3">DSM 15970</strain>
    </source>
</reference>
<dbReference type="InterPro" id="IPR010540">
    <property type="entry name" value="CmpB_TMEM229"/>
</dbReference>
<dbReference type="Proteomes" id="UP000184342">
    <property type="component" value="Unassembled WGS sequence"/>
</dbReference>
<dbReference type="EMBL" id="FQYT01000005">
    <property type="protein sequence ID" value="SHI65754.1"/>
    <property type="molecule type" value="Genomic_DNA"/>
</dbReference>
<dbReference type="OrthoDB" id="9789229at2"/>
<dbReference type="RefSeq" id="WP_073992890.1">
    <property type="nucleotide sequence ID" value="NZ_FQYT01000005.1"/>
</dbReference>
<evidence type="ECO:0000256" key="1">
    <source>
        <dbReference type="SAM" id="Phobius"/>
    </source>
</evidence>
<feature type="transmembrane region" description="Helical" evidence="1">
    <location>
        <begin position="58"/>
        <end position="78"/>
    </location>
</feature>
<accession>A0A1M6CY72</accession>